<dbReference type="Proteomes" id="UP000663844">
    <property type="component" value="Unassembled WGS sequence"/>
</dbReference>
<dbReference type="EMBL" id="CAJNOG010000015">
    <property type="protein sequence ID" value="CAF0759489.1"/>
    <property type="molecule type" value="Genomic_DNA"/>
</dbReference>
<evidence type="ECO:0000313" key="3">
    <source>
        <dbReference type="EMBL" id="CAF1329784.1"/>
    </source>
</evidence>
<evidence type="ECO:0000256" key="1">
    <source>
        <dbReference type="ARBA" id="ARBA00022441"/>
    </source>
</evidence>
<protein>
    <submittedName>
        <fullName evidence="2">Uncharacterized protein</fullName>
    </submittedName>
</protein>
<dbReference type="Gene3D" id="2.130.10.80">
    <property type="entry name" value="Galactose oxidase/kelch, beta-propeller"/>
    <property type="match status" value="1"/>
</dbReference>
<dbReference type="AlphaFoldDB" id="A0A813PXS1"/>
<dbReference type="InterPro" id="IPR037293">
    <property type="entry name" value="Gal_Oxidase_central_sf"/>
</dbReference>
<accession>A0A813PXS1</accession>
<keyword evidence="1" id="KW-0880">Kelch repeat</keyword>
<evidence type="ECO:0000313" key="2">
    <source>
        <dbReference type="EMBL" id="CAF0759489.1"/>
    </source>
</evidence>
<dbReference type="Pfam" id="PF01344">
    <property type="entry name" value="Kelch_1"/>
    <property type="match status" value="1"/>
</dbReference>
<dbReference type="Proteomes" id="UP000663891">
    <property type="component" value="Unassembled WGS sequence"/>
</dbReference>
<dbReference type="Proteomes" id="UP000663845">
    <property type="component" value="Unassembled WGS sequence"/>
</dbReference>
<dbReference type="EMBL" id="CAJOAY010000753">
    <property type="protein sequence ID" value="CAF3728795.1"/>
    <property type="molecule type" value="Genomic_DNA"/>
</dbReference>
<comment type="caution">
    <text evidence="2">The sequence shown here is derived from an EMBL/GenBank/DDBJ whole genome shotgun (WGS) entry which is preliminary data.</text>
</comment>
<gene>
    <name evidence="2" type="ORF">JYZ213_LOCUS2975</name>
    <name evidence="4" type="ORF">OKA104_LOCUS14347</name>
    <name evidence="5" type="ORF">OXD698_LOCUS42914</name>
    <name evidence="3" type="ORF">VCS650_LOCUS32618</name>
</gene>
<dbReference type="InterPro" id="IPR015915">
    <property type="entry name" value="Kelch-typ_b-propeller"/>
</dbReference>
<dbReference type="SUPFAM" id="SSF117281">
    <property type="entry name" value="Kelch motif"/>
    <property type="match status" value="1"/>
</dbReference>
<evidence type="ECO:0000313" key="4">
    <source>
        <dbReference type="EMBL" id="CAF3728795.1"/>
    </source>
</evidence>
<dbReference type="EMBL" id="CAJNON010000600">
    <property type="protein sequence ID" value="CAF1329784.1"/>
    <property type="molecule type" value="Genomic_DNA"/>
</dbReference>
<dbReference type="InterPro" id="IPR006652">
    <property type="entry name" value="Kelch_1"/>
</dbReference>
<dbReference type="Proteomes" id="UP000663881">
    <property type="component" value="Unassembled WGS sequence"/>
</dbReference>
<dbReference type="EMBL" id="CAJOAZ010011687">
    <property type="protein sequence ID" value="CAF4240815.1"/>
    <property type="molecule type" value="Genomic_DNA"/>
</dbReference>
<proteinExistence type="predicted"/>
<dbReference type="SMART" id="SM00612">
    <property type="entry name" value="Kelch"/>
    <property type="match status" value="1"/>
</dbReference>
<reference evidence="2" key="1">
    <citation type="submission" date="2021-02" db="EMBL/GenBank/DDBJ databases">
        <authorList>
            <person name="Nowell W R."/>
        </authorList>
    </citation>
    <scope>NUCLEOTIDE SEQUENCE</scope>
</reference>
<dbReference type="OrthoDB" id="191037at2759"/>
<name>A0A813PXS1_9BILA</name>
<organism evidence="2 6">
    <name type="scientific">Adineta steineri</name>
    <dbReference type="NCBI Taxonomy" id="433720"/>
    <lineage>
        <taxon>Eukaryota</taxon>
        <taxon>Metazoa</taxon>
        <taxon>Spiralia</taxon>
        <taxon>Gnathifera</taxon>
        <taxon>Rotifera</taxon>
        <taxon>Eurotatoria</taxon>
        <taxon>Bdelloidea</taxon>
        <taxon>Adinetida</taxon>
        <taxon>Adinetidae</taxon>
        <taxon>Adineta</taxon>
    </lineage>
</organism>
<sequence length="82" mass="8529">MNCARSGHAASVLSNRHVLVTGGCDTTSVAEIYDPSTGTWTATGNMIAARSYHTMSQLTNGTVLLAGGVDSTSTYLNSAELY</sequence>
<evidence type="ECO:0000313" key="5">
    <source>
        <dbReference type="EMBL" id="CAF4240815.1"/>
    </source>
</evidence>
<evidence type="ECO:0000313" key="6">
    <source>
        <dbReference type="Proteomes" id="UP000663845"/>
    </source>
</evidence>